<evidence type="ECO:0000313" key="3">
    <source>
        <dbReference type="Proteomes" id="UP000297647"/>
    </source>
</evidence>
<dbReference type="EMBL" id="SPSB01000002">
    <property type="protein sequence ID" value="TFV95663.1"/>
    <property type="molecule type" value="Genomic_DNA"/>
</dbReference>
<proteinExistence type="predicted"/>
<name>A0A4Y9QWU9_9BACT</name>
<keyword evidence="3" id="KW-1185">Reference proteome</keyword>
<dbReference type="InterPro" id="IPR000383">
    <property type="entry name" value="Xaa-Pro-like_dom"/>
</dbReference>
<dbReference type="PANTHER" id="PTHR43265:SF1">
    <property type="entry name" value="ESTERASE ESTD"/>
    <property type="match status" value="1"/>
</dbReference>
<dbReference type="Gene3D" id="3.40.50.1820">
    <property type="entry name" value="alpha/beta hydrolase"/>
    <property type="match status" value="1"/>
</dbReference>
<evidence type="ECO:0000313" key="2">
    <source>
        <dbReference type="EMBL" id="TFV95663.1"/>
    </source>
</evidence>
<dbReference type="InterPro" id="IPR029058">
    <property type="entry name" value="AB_hydrolase_fold"/>
</dbReference>
<reference evidence="2 3" key="1">
    <citation type="submission" date="2019-03" db="EMBL/GenBank/DDBJ databases">
        <title>Algoriphagus sp. nov, a new strain isolated from root system soil of mangrove plant Kandelia.</title>
        <authorList>
            <person name="Yin Q."/>
            <person name="Wang K."/>
            <person name="Song Z."/>
        </authorList>
    </citation>
    <scope>NUCLEOTIDE SEQUENCE [LARGE SCALE GENOMIC DNA]</scope>
    <source>
        <strain evidence="2 3">XY-J91</strain>
    </source>
</reference>
<evidence type="ECO:0000259" key="1">
    <source>
        <dbReference type="Pfam" id="PF02129"/>
    </source>
</evidence>
<dbReference type="PANTHER" id="PTHR43265">
    <property type="entry name" value="ESTERASE ESTD"/>
    <property type="match status" value="1"/>
</dbReference>
<dbReference type="InterPro" id="IPR053145">
    <property type="entry name" value="AB_hydrolase_Est10"/>
</dbReference>
<accession>A0A4Y9QWU9</accession>
<gene>
    <name evidence="2" type="ORF">E4S40_05430</name>
</gene>
<dbReference type="Pfam" id="PF02129">
    <property type="entry name" value="Peptidase_S15"/>
    <property type="match status" value="1"/>
</dbReference>
<dbReference type="SUPFAM" id="SSF53474">
    <property type="entry name" value="alpha/beta-Hydrolases"/>
    <property type="match status" value="1"/>
</dbReference>
<dbReference type="AlphaFoldDB" id="A0A4Y9QWU9"/>
<organism evidence="2 3">
    <name type="scientific">Algoriphagus kandeliae</name>
    <dbReference type="NCBI Taxonomy" id="2562278"/>
    <lineage>
        <taxon>Bacteria</taxon>
        <taxon>Pseudomonadati</taxon>
        <taxon>Bacteroidota</taxon>
        <taxon>Cytophagia</taxon>
        <taxon>Cytophagales</taxon>
        <taxon>Cyclobacteriaceae</taxon>
        <taxon>Algoriphagus</taxon>
    </lineage>
</organism>
<dbReference type="Proteomes" id="UP000297647">
    <property type="component" value="Unassembled WGS sequence"/>
</dbReference>
<protein>
    <submittedName>
        <fullName evidence="2">Alpha/beta fold hydrolase</fullName>
    </submittedName>
</protein>
<dbReference type="GO" id="GO:0052689">
    <property type="term" value="F:carboxylic ester hydrolase activity"/>
    <property type="evidence" value="ECO:0007669"/>
    <property type="project" value="TreeGrafter"/>
</dbReference>
<comment type="caution">
    <text evidence="2">The sequence shown here is derived from an EMBL/GenBank/DDBJ whole genome shotgun (WGS) entry which is preliminary data.</text>
</comment>
<sequence length="401" mass="44788">MNTKGGYFNKLYTINSYYMKNSLCLIAFILLTSCNNQPTKEKKASATYFRNKPLESPIPYKSEIIEFINVRDSIVLQGTLTYPDKETNSFPVVVLMHGTGRHDRDYSVYGHKPFLVIADYLSRNGIAVLRYDKRGCGESGGNFDLATYDDFASDGWSAVQYLEDREDIDFHTIGIAGHSEGGSTGPMVEAKHELDFLILLGAPGLPYPKADSLYSSGMAKARGYSIEQIVRESMVNDSIIKLALEMELGQPLEDSIYNLVHRNRRDLSELKGLSGEELEEVIEWFYIEYYARPAFKEFWEGPSPEEYLKQVRCPVLSIGGTLDLNVPGAESVAAIDLALKEGGNTEVTSVLLPNLNHMLQPAKTGLPEEVDSIELTIEPDVLILIKDFILKQSNRNTPSGK</sequence>
<dbReference type="PROSITE" id="PS51257">
    <property type="entry name" value="PROKAR_LIPOPROTEIN"/>
    <property type="match status" value="1"/>
</dbReference>
<keyword evidence="2" id="KW-0378">Hydrolase</keyword>
<feature type="domain" description="Xaa-Pro dipeptidyl-peptidase-like" evidence="1">
    <location>
        <begin position="72"/>
        <end position="327"/>
    </location>
</feature>